<dbReference type="PROSITE" id="PS51482">
    <property type="entry name" value="DEGV"/>
    <property type="match status" value="1"/>
</dbReference>
<keyword evidence="1" id="KW-0446">Lipid-binding</keyword>
<dbReference type="PANTHER" id="PTHR33434:SF2">
    <property type="entry name" value="FATTY ACID-BINDING PROTEIN TM_1468"/>
    <property type="match status" value="1"/>
</dbReference>
<evidence type="ECO:0000256" key="1">
    <source>
        <dbReference type="ARBA" id="ARBA00023121"/>
    </source>
</evidence>
<dbReference type="InterPro" id="IPR050270">
    <property type="entry name" value="DegV_domain_contain"/>
</dbReference>
<dbReference type="NCBIfam" id="TIGR00762">
    <property type="entry name" value="DegV"/>
    <property type="match status" value="1"/>
</dbReference>
<dbReference type="Pfam" id="PF02645">
    <property type="entry name" value="DegV"/>
    <property type="match status" value="1"/>
</dbReference>
<dbReference type="GO" id="GO:0008289">
    <property type="term" value="F:lipid binding"/>
    <property type="evidence" value="ECO:0007669"/>
    <property type="project" value="UniProtKB-KW"/>
</dbReference>
<dbReference type="PANTHER" id="PTHR33434">
    <property type="entry name" value="DEGV DOMAIN-CONTAINING PROTEIN DR_1986-RELATED"/>
    <property type="match status" value="1"/>
</dbReference>
<evidence type="ECO:0000313" key="2">
    <source>
        <dbReference type="EMBL" id="EIF00073.1"/>
    </source>
</evidence>
<dbReference type="Proteomes" id="UP000005087">
    <property type="component" value="Chromosome"/>
</dbReference>
<dbReference type="InterPro" id="IPR003797">
    <property type="entry name" value="DegV"/>
</dbReference>
<dbReference type="OrthoDB" id="9760324at2"/>
<organism evidence="2 3">
    <name type="scientific">Saccharomonospora glauca K62</name>
    <dbReference type="NCBI Taxonomy" id="928724"/>
    <lineage>
        <taxon>Bacteria</taxon>
        <taxon>Bacillati</taxon>
        <taxon>Actinomycetota</taxon>
        <taxon>Actinomycetes</taxon>
        <taxon>Pseudonocardiales</taxon>
        <taxon>Pseudonocardiaceae</taxon>
        <taxon>Saccharomonospora</taxon>
    </lineage>
</organism>
<evidence type="ECO:0000313" key="3">
    <source>
        <dbReference type="Proteomes" id="UP000005087"/>
    </source>
</evidence>
<reference evidence="2 3" key="1">
    <citation type="submission" date="2011-09" db="EMBL/GenBank/DDBJ databases">
        <authorList>
            <consortium name="US DOE Joint Genome Institute (JGI-PGF)"/>
            <person name="Lucas S."/>
            <person name="Han J."/>
            <person name="Lapidus A."/>
            <person name="Cheng J.-F."/>
            <person name="Goodwin L."/>
            <person name="Pitluck S."/>
            <person name="Peters L."/>
            <person name="Land M.L."/>
            <person name="Hauser L."/>
            <person name="Brambilla E."/>
            <person name="Klenk H.-P."/>
            <person name="Woyke T.J."/>
        </authorList>
    </citation>
    <scope>NUCLEOTIDE SEQUENCE [LARGE SCALE GENOMIC DNA]</scope>
    <source>
        <strain evidence="2 3">K62</strain>
    </source>
</reference>
<dbReference type="RefSeq" id="WP_005465793.1">
    <property type="nucleotide sequence ID" value="NZ_CM001484.1"/>
</dbReference>
<dbReference type="SUPFAM" id="SSF82549">
    <property type="entry name" value="DAK1/DegV-like"/>
    <property type="match status" value="1"/>
</dbReference>
<dbReference type="HOGENOM" id="CLU_048251_0_1_11"/>
<dbReference type="AlphaFoldDB" id="I1D548"/>
<dbReference type="STRING" id="928724.SacglDRAFT_03207"/>
<protein>
    <submittedName>
        <fullName evidence="2">EDD domain protein, DegV family</fullName>
    </submittedName>
</protein>
<sequence length="289" mass="30182">MGGRNSYPADVPVAVITDSTACLPEQLAAQWGISVVQLLIEANGRIDDESRFDRAELVETLRAGKPVTTSPPDPGAFFWTYQDAVSAGAEAIVSVHISRRLSATAEAAREAAQQVRVPVHVIDSATTSMSLGFAALSAARAAAAGAGPQRVVETAQRRSSASREFIYVDTLEYLRRGGRIGRAAALLGSALALKPLLTVQDGEVTALTKASGSRRALSKLADLAVAEAGDRAVDIAVASATPSDRELSLVEQLRGRIPRLNDIMLVNASTVITAHVGPEALGITVAPVP</sequence>
<dbReference type="Gene3D" id="3.40.50.10170">
    <property type="match status" value="1"/>
</dbReference>
<dbReference type="EMBL" id="CM001484">
    <property type="protein sequence ID" value="EIF00073.1"/>
    <property type="molecule type" value="Genomic_DNA"/>
</dbReference>
<keyword evidence="3" id="KW-1185">Reference proteome</keyword>
<dbReference type="eggNOG" id="COG1307">
    <property type="taxonomic scope" value="Bacteria"/>
</dbReference>
<dbReference type="InterPro" id="IPR043168">
    <property type="entry name" value="DegV_C"/>
</dbReference>
<reference evidence="3" key="2">
    <citation type="submission" date="2012-01" db="EMBL/GenBank/DDBJ databases">
        <title>Noncontiguous Finished sequence of chromosome of Saccharomonospora glauca K62.</title>
        <authorList>
            <consortium name="US DOE Joint Genome Institute"/>
            <person name="Lucas S."/>
            <person name="Han J."/>
            <person name="Lapidus A."/>
            <person name="Cheng J.-F."/>
            <person name="Goodwin L."/>
            <person name="Pitluck S."/>
            <person name="Peters L."/>
            <person name="Mikhailova N."/>
            <person name="Held B."/>
            <person name="Detter J.C."/>
            <person name="Han C."/>
            <person name="Tapia R."/>
            <person name="Land M."/>
            <person name="Hauser L."/>
            <person name="Kyrpides N."/>
            <person name="Ivanova N."/>
            <person name="Pagani I."/>
            <person name="Brambilla E.-M."/>
            <person name="Klenk H.-P."/>
            <person name="Woyke T."/>
        </authorList>
    </citation>
    <scope>NUCLEOTIDE SEQUENCE [LARGE SCALE GENOMIC DNA]</scope>
    <source>
        <strain evidence="3">K62</strain>
    </source>
</reference>
<name>I1D548_9PSEU</name>
<gene>
    <name evidence="2" type="ORF">SacglDRAFT_03207</name>
</gene>
<accession>I1D548</accession>
<proteinExistence type="predicted"/>
<dbReference type="Gene3D" id="3.30.1180.10">
    <property type="match status" value="1"/>
</dbReference>